<keyword evidence="1" id="KW-1133">Transmembrane helix</keyword>
<keyword evidence="1" id="KW-0472">Membrane</keyword>
<keyword evidence="3" id="KW-1185">Reference proteome</keyword>
<gene>
    <name evidence="2" type="ORF">K3152_04640</name>
</gene>
<name>A0ABS7IW50_9SPHN</name>
<feature type="transmembrane region" description="Helical" evidence="1">
    <location>
        <begin position="374"/>
        <end position="395"/>
    </location>
</feature>
<feature type="transmembrane region" description="Helical" evidence="1">
    <location>
        <begin position="426"/>
        <end position="445"/>
    </location>
</feature>
<evidence type="ECO:0000256" key="1">
    <source>
        <dbReference type="SAM" id="Phobius"/>
    </source>
</evidence>
<dbReference type="Proteomes" id="UP000783253">
    <property type="component" value="Unassembled WGS sequence"/>
</dbReference>
<dbReference type="EMBL" id="JAIGNK010000001">
    <property type="protein sequence ID" value="MBX7457528.1"/>
    <property type="molecule type" value="Genomic_DNA"/>
</dbReference>
<keyword evidence="1" id="KW-0812">Transmembrane</keyword>
<sequence length="462" mass="49791">MRDKSPGFKLFMAGLCGFVLLVPLLMVYALVNDRQGQARIAERTITAGSGGAQVVSGPVIEIPYNEVRTVNEVVDGNPVVRTNLVRKSIFVSPVRHQLETGLAPERKKKALYETVIYLADMEGKARFELPEEFSIPGVSRDRLLLGEAQIRFGASDPRGLRAAANVRVGGKPLALEPGGGTRASDGAGFHGAIDWSGGKPLVVNYDYTLRGSRQITLMPLGGQTDWSVTSTWPHPAFGGGFIPDERDIGNDGFSARWSIGNLALNQPMVAAEDFEPPHIMAREAYDGMVPEGYYESEDSETATISLVEPGDIYAQVDRSVKYGFLFIGFTFVAFLLFDVVGGARVAAAEYLLTGAGLILFFVLLLAFAEWTGFAIAYVIASAAIIGLLTAYSAAVLGGWKRAGFIGTLLTVLYGVLYVLLSLEDASLIVGSVMMFMALAGVMYATRNVEWSEVTKGDERSAE</sequence>
<proteinExistence type="predicted"/>
<feature type="transmembrane region" description="Helical" evidence="1">
    <location>
        <begin position="322"/>
        <end position="343"/>
    </location>
</feature>
<dbReference type="PIRSF" id="PIRSF004548">
    <property type="entry name" value="CreD"/>
    <property type="match status" value="1"/>
</dbReference>
<dbReference type="Pfam" id="PF06123">
    <property type="entry name" value="CreD"/>
    <property type="match status" value="1"/>
</dbReference>
<feature type="transmembrane region" description="Helical" evidence="1">
    <location>
        <begin position="350"/>
        <end position="368"/>
    </location>
</feature>
<dbReference type="NCBIfam" id="NF008712">
    <property type="entry name" value="PRK11715.1-1"/>
    <property type="match status" value="1"/>
</dbReference>
<evidence type="ECO:0000313" key="2">
    <source>
        <dbReference type="EMBL" id="MBX7457528.1"/>
    </source>
</evidence>
<dbReference type="PANTHER" id="PTHR30092:SF0">
    <property type="entry name" value="INNER MEMBRANE PROTEIN CRED"/>
    <property type="match status" value="1"/>
</dbReference>
<evidence type="ECO:0000313" key="3">
    <source>
        <dbReference type="Proteomes" id="UP000783253"/>
    </source>
</evidence>
<dbReference type="RefSeq" id="WP_221572826.1">
    <property type="nucleotide sequence ID" value="NZ_JAIGNK010000001.1"/>
</dbReference>
<reference evidence="2 3" key="1">
    <citation type="submission" date="2021-08" db="EMBL/GenBank/DDBJ databases">
        <title>Comparative Genomics Analysis of the Genus Qipengyuania Reveals Extensive Genetic Diversity and Metabolic Versatility, Including the Description of Fifteen Novel Species.</title>
        <authorList>
            <person name="Liu Y."/>
        </authorList>
    </citation>
    <scope>NUCLEOTIDE SEQUENCE [LARGE SCALE GENOMIC DNA]</scope>
    <source>
        <strain evidence="2 3">1NDH17</strain>
    </source>
</reference>
<feature type="transmembrane region" description="Helical" evidence="1">
    <location>
        <begin position="402"/>
        <end position="420"/>
    </location>
</feature>
<dbReference type="InterPro" id="IPR010364">
    <property type="entry name" value="Uncharacterised_IM_CreD"/>
</dbReference>
<organism evidence="2 3">
    <name type="scientific">Qipengyuania polymorpha</name>
    <dbReference type="NCBI Taxonomy" id="2867234"/>
    <lineage>
        <taxon>Bacteria</taxon>
        <taxon>Pseudomonadati</taxon>
        <taxon>Pseudomonadota</taxon>
        <taxon>Alphaproteobacteria</taxon>
        <taxon>Sphingomonadales</taxon>
        <taxon>Erythrobacteraceae</taxon>
        <taxon>Qipengyuania</taxon>
    </lineage>
</organism>
<dbReference type="PANTHER" id="PTHR30092">
    <property type="entry name" value="INNER MEMBRANE PROTEIN CRED"/>
    <property type="match status" value="1"/>
</dbReference>
<accession>A0ABS7IW50</accession>
<protein>
    <submittedName>
        <fullName evidence="2">Cell envelope integrity protein CreD</fullName>
    </submittedName>
</protein>
<comment type="caution">
    <text evidence="2">The sequence shown here is derived from an EMBL/GenBank/DDBJ whole genome shotgun (WGS) entry which is preliminary data.</text>
</comment>